<gene>
    <name evidence="1" type="ORF">MERGE_002823</name>
</gene>
<accession>A0A899FNF2</accession>
<sequence>MPTLIIFEKGFSKMYNTNQTAFLSAIQILNLEQLYSEISMLNNSIKHLIRSNDELKIYTEEPWAEETIKENEQVILRQKKKIDIISEEIGKRNMKFLNSSLIPEKEKEIKN</sequence>
<dbReference type="EMBL" id="CP054537">
    <property type="protein sequence ID" value="QSL65510.1"/>
    <property type="molecule type" value="Genomic_DNA"/>
</dbReference>
<dbReference type="InterPro" id="IPR038966">
    <property type="entry name" value="TMA17"/>
</dbReference>
<evidence type="ECO:0000313" key="2">
    <source>
        <dbReference type="Proteomes" id="UP000663699"/>
    </source>
</evidence>
<dbReference type="PANTHER" id="PTHR40422:SF1">
    <property type="entry name" value="TRANSLATION MACHINERY-ASSOCIATED PROTEIN 17"/>
    <property type="match status" value="1"/>
</dbReference>
<dbReference type="PANTHER" id="PTHR40422">
    <property type="entry name" value="TRANSLATION MACHINERY-ASSOCIATED PROTEIN 17"/>
    <property type="match status" value="1"/>
</dbReference>
<proteinExistence type="predicted"/>
<protein>
    <submittedName>
        <fullName evidence="1">Uncharacterized protein</fullName>
    </submittedName>
</protein>
<dbReference type="GO" id="GO:0030674">
    <property type="term" value="F:protein-macromolecule adaptor activity"/>
    <property type="evidence" value="ECO:0007669"/>
    <property type="project" value="TreeGrafter"/>
</dbReference>
<evidence type="ECO:0000313" key="1">
    <source>
        <dbReference type="EMBL" id="QSL65510.1"/>
    </source>
</evidence>
<reference evidence="1" key="1">
    <citation type="submission" date="2020-06" db="EMBL/GenBank/DDBJ databases">
        <title>Genomes of multiple members of Pneumocystis genus reveal paths to human pathogen Pneumocystis jirovecii.</title>
        <authorList>
            <person name="Cisse O.H."/>
            <person name="Ma L."/>
            <person name="Dekker J."/>
            <person name="Khil P."/>
            <person name="Jo J."/>
            <person name="Brenchley J."/>
            <person name="Blair R."/>
            <person name="Pahar B."/>
            <person name="Chabe M."/>
            <person name="Van Rompay K.A."/>
            <person name="Keesler R."/>
            <person name="Sukura A."/>
            <person name="Hirsch V."/>
            <person name="Kutty G."/>
            <person name="Liu Y."/>
            <person name="Peng L."/>
            <person name="Chen J."/>
            <person name="Song J."/>
            <person name="Weissenbacher-Lang C."/>
            <person name="Xu J."/>
            <person name="Upham N.S."/>
            <person name="Stajich J.E."/>
            <person name="Cuomo C.A."/>
            <person name="Cushion M.T."/>
            <person name="Kovacs J.A."/>
        </authorList>
    </citation>
    <scope>NUCLEOTIDE SEQUENCE</scope>
    <source>
        <strain evidence="1">2A</strain>
    </source>
</reference>
<keyword evidence="2" id="KW-1185">Reference proteome</keyword>
<dbReference type="AlphaFoldDB" id="A0A899FNF2"/>
<name>A0A899FNF2_9ASCO</name>
<dbReference type="Proteomes" id="UP000663699">
    <property type="component" value="Chromosome 6"/>
</dbReference>
<dbReference type="OrthoDB" id="548474at2759"/>
<dbReference type="GO" id="GO:0070682">
    <property type="term" value="P:proteasome regulatory particle assembly"/>
    <property type="evidence" value="ECO:0007669"/>
    <property type="project" value="InterPro"/>
</dbReference>
<organism evidence="1 2">
    <name type="scientific">Pneumocystis wakefieldiae</name>
    <dbReference type="NCBI Taxonomy" id="38082"/>
    <lineage>
        <taxon>Eukaryota</taxon>
        <taxon>Fungi</taxon>
        <taxon>Dikarya</taxon>
        <taxon>Ascomycota</taxon>
        <taxon>Taphrinomycotina</taxon>
        <taxon>Pneumocystomycetes</taxon>
        <taxon>Pneumocystaceae</taxon>
        <taxon>Pneumocystis</taxon>
    </lineage>
</organism>